<dbReference type="PANTHER" id="PTHR23517">
    <property type="entry name" value="RESISTANCE PROTEIN MDTM, PUTATIVE-RELATED-RELATED"/>
    <property type="match status" value="1"/>
</dbReference>
<dbReference type="PROSITE" id="PS50850">
    <property type="entry name" value="MFS"/>
    <property type="match status" value="1"/>
</dbReference>
<dbReference type="Pfam" id="PF07690">
    <property type="entry name" value="MFS_1"/>
    <property type="match status" value="1"/>
</dbReference>
<evidence type="ECO:0000259" key="8">
    <source>
        <dbReference type="PROSITE" id="PS50850"/>
    </source>
</evidence>
<evidence type="ECO:0000256" key="5">
    <source>
        <dbReference type="ARBA" id="ARBA00022989"/>
    </source>
</evidence>
<feature type="transmembrane region" description="Helical" evidence="7">
    <location>
        <begin position="7"/>
        <end position="24"/>
    </location>
</feature>
<evidence type="ECO:0000256" key="6">
    <source>
        <dbReference type="ARBA" id="ARBA00023136"/>
    </source>
</evidence>
<dbReference type="InterPro" id="IPR036259">
    <property type="entry name" value="MFS_trans_sf"/>
</dbReference>
<keyword evidence="6 7" id="KW-0472">Membrane</keyword>
<dbReference type="AlphaFoldDB" id="A0A318TCZ2"/>
<keyword evidence="5 7" id="KW-1133">Transmembrane helix</keyword>
<dbReference type="EMBL" id="QJTJ01000060">
    <property type="protein sequence ID" value="PYF01690.1"/>
    <property type="molecule type" value="Genomic_DNA"/>
</dbReference>
<keyword evidence="10" id="KW-1185">Reference proteome</keyword>
<keyword evidence="3" id="KW-1003">Cell membrane</keyword>
<sequence length="164" mass="17983">MKKGKSINKYFIFICTAVFMVSIAGSRPLIPLYAEELGASHAEIGIIVALFSFLPLFLSIHSGKLIDYIGVKIPLIVSILLGILSMVILSIFHNLMGVYFSQIFSGLAQLVFVLSMQAYSGQFRKSKLREYYITVFSIAVSMGSFVGPLFSGLLSDSIGYSLAF</sequence>
<keyword evidence="2" id="KW-0813">Transport</keyword>
<dbReference type="InterPro" id="IPR050171">
    <property type="entry name" value="MFS_Transporters"/>
</dbReference>
<gene>
    <name evidence="9" type="ORF">BJ095_1603</name>
</gene>
<dbReference type="Gene3D" id="1.20.1250.20">
    <property type="entry name" value="MFS general substrate transporter like domains"/>
    <property type="match status" value="1"/>
</dbReference>
<evidence type="ECO:0000256" key="4">
    <source>
        <dbReference type="ARBA" id="ARBA00022692"/>
    </source>
</evidence>
<dbReference type="SUPFAM" id="SSF103473">
    <property type="entry name" value="MFS general substrate transporter"/>
    <property type="match status" value="1"/>
</dbReference>
<feature type="transmembrane region" description="Helical" evidence="7">
    <location>
        <begin position="44"/>
        <end position="61"/>
    </location>
</feature>
<dbReference type="OrthoDB" id="4822895at2"/>
<evidence type="ECO:0000256" key="3">
    <source>
        <dbReference type="ARBA" id="ARBA00022475"/>
    </source>
</evidence>
<proteinExistence type="predicted"/>
<dbReference type="InterPro" id="IPR011701">
    <property type="entry name" value="MFS"/>
</dbReference>
<feature type="transmembrane region" description="Helical" evidence="7">
    <location>
        <begin position="73"/>
        <end position="92"/>
    </location>
</feature>
<feature type="domain" description="Major facilitator superfamily (MFS) profile" evidence="8">
    <location>
        <begin position="1"/>
        <end position="164"/>
    </location>
</feature>
<feature type="transmembrane region" description="Helical" evidence="7">
    <location>
        <begin position="131"/>
        <end position="154"/>
    </location>
</feature>
<dbReference type="Proteomes" id="UP000247416">
    <property type="component" value="Unassembled WGS sequence"/>
</dbReference>
<evidence type="ECO:0000256" key="2">
    <source>
        <dbReference type="ARBA" id="ARBA00022448"/>
    </source>
</evidence>
<accession>A0A318TCZ2</accession>
<feature type="transmembrane region" description="Helical" evidence="7">
    <location>
        <begin position="98"/>
        <end position="119"/>
    </location>
</feature>
<comment type="subcellular location">
    <subcellularLocation>
        <location evidence="1">Cell membrane</location>
        <topology evidence="1">Multi-pass membrane protein</topology>
    </subcellularLocation>
</comment>
<evidence type="ECO:0000256" key="1">
    <source>
        <dbReference type="ARBA" id="ARBA00004651"/>
    </source>
</evidence>
<evidence type="ECO:0000256" key="7">
    <source>
        <dbReference type="SAM" id="Phobius"/>
    </source>
</evidence>
<organism evidence="9 10">
    <name type="scientific">Ureibacillus chungkukjangi</name>
    <dbReference type="NCBI Taxonomy" id="1202712"/>
    <lineage>
        <taxon>Bacteria</taxon>
        <taxon>Bacillati</taxon>
        <taxon>Bacillota</taxon>
        <taxon>Bacilli</taxon>
        <taxon>Bacillales</taxon>
        <taxon>Caryophanaceae</taxon>
        <taxon>Ureibacillus</taxon>
    </lineage>
</organism>
<evidence type="ECO:0000313" key="10">
    <source>
        <dbReference type="Proteomes" id="UP000247416"/>
    </source>
</evidence>
<dbReference type="RefSeq" id="WP_107937902.1">
    <property type="nucleotide sequence ID" value="NZ_PYWJ01000072.1"/>
</dbReference>
<comment type="caution">
    <text evidence="9">The sequence shown here is derived from an EMBL/GenBank/DDBJ whole genome shotgun (WGS) entry which is preliminary data.</text>
</comment>
<dbReference type="GO" id="GO:0022857">
    <property type="term" value="F:transmembrane transporter activity"/>
    <property type="evidence" value="ECO:0007669"/>
    <property type="project" value="InterPro"/>
</dbReference>
<dbReference type="GO" id="GO:0005886">
    <property type="term" value="C:plasma membrane"/>
    <property type="evidence" value="ECO:0007669"/>
    <property type="project" value="UniProtKB-SubCell"/>
</dbReference>
<dbReference type="InterPro" id="IPR020846">
    <property type="entry name" value="MFS_dom"/>
</dbReference>
<protein>
    <submittedName>
        <fullName evidence="9">MFS transporter</fullName>
    </submittedName>
</protein>
<keyword evidence="4 7" id="KW-0812">Transmembrane</keyword>
<name>A0A318TCZ2_9BACL</name>
<evidence type="ECO:0000313" key="9">
    <source>
        <dbReference type="EMBL" id="PYF01690.1"/>
    </source>
</evidence>
<reference evidence="9 10" key="1">
    <citation type="submission" date="2018-06" db="EMBL/GenBank/DDBJ databases">
        <title>Genomic Encyclopedia of Archaeal and Bacterial Type Strains, Phase II (KMG-II): from individual species to whole genera.</title>
        <authorList>
            <person name="Goeker M."/>
        </authorList>
    </citation>
    <scope>NUCLEOTIDE SEQUENCE [LARGE SCALE GENOMIC DNA]</scope>
    <source>
        <strain evidence="9 10">KACC 16626</strain>
    </source>
</reference>